<dbReference type="InterPro" id="IPR011009">
    <property type="entry name" value="Kinase-like_dom_sf"/>
</dbReference>
<name>A0A397HKA6_9GLOM</name>
<evidence type="ECO:0000313" key="2">
    <source>
        <dbReference type="Proteomes" id="UP000266861"/>
    </source>
</evidence>
<dbReference type="EMBL" id="PQFF01000316">
    <property type="protein sequence ID" value="RHZ61663.1"/>
    <property type="molecule type" value="Genomic_DNA"/>
</dbReference>
<accession>A0A397HKA6</accession>
<evidence type="ECO:0000313" key="1">
    <source>
        <dbReference type="EMBL" id="RHZ61663.1"/>
    </source>
</evidence>
<dbReference type="STRING" id="1348612.A0A397HKA6"/>
<sequence>MIQLNNNDYYYIVISDLGFSQAANIDSNLSRESQIWLQNYLNINHIHIFYSIGMIMWQMTSGHRPFHDQEHGIKLILDILDGKRPEITGRRQNVGLI</sequence>
<organism evidence="1 2">
    <name type="scientific">Diversispora epigaea</name>
    <dbReference type="NCBI Taxonomy" id="1348612"/>
    <lineage>
        <taxon>Eukaryota</taxon>
        <taxon>Fungi</taxon>
        <taxon>Fungi incertae sedis</taxon>
        <taxon>Mucoromycota</taxon>
        <taxon>Glomeromycotina</taxon>
        <taxon>Glomeromycetes</taxon>
        <taxon>Diversisporales</taxon>
        <taxon>Diversisporaceae</taxon>
        <taxon>Diversispora</taxon>
    </lineage>
</organism>
<evidence type="ECO:0008006" key="3">
    <source>
        <dbReference type="Google" id="ProtNLM"/>
    </source>
</evidence>
<dbReference type="AlphaFoldDB" id="A0A397HKA6"/>
<proteinExistence type="predicted"/>
<gene>
    <name evidence="1" type="ORF">Glove_346g161</name>
</gene>
<comment type="caution">
    <text evidence="1">The sequence shown here is derived from an EMBL/GenBank/DDBJ whole genome shotgun (WGS) entry which is preliminary data.</text>
</comment>
<keyword evidence="2" id="KW-1185">Reference proteome</keyword>
<protein>
    <recommendedName>
        <fullName evidence="3">Protein kinase domain-containing protein</fullName>
    </recommendedName>
</protein>
<reference evidence="1 2" key="1">
    <citation type="submission" date="2018-08" db="EMBL/GenBank/DDBJ databases">
        <title>Genome and evolution of the arbuscular mycorrhizal fungus Diversispora epigaea (formerly Glomus versiforme) and its bacterial endosymbionts.</title>
        <authorList>
            <person name="Sun X."/>
            <person name="Fei Z."/>
            <person name="Harrison M."/>
        </authorList>
    </citation>
    <scope>NUCLEOTIDE SEQUENCE [LARGE SCALE GENOMIC DNA]</scope>
    <source>
        <strain evidence="1 2">IT104</strain>
    </source>
</reference>
<dbReference type="SUPFAM" id="SSF56112">
    <property type="entry name" value="Protein kinase-like (PK-like)"/>
    <property type="match status" value="1"/>
</dbReference>
<dbReference type="Gene3D" id="1.10.510.10">
    <property type="entry name" value="Transferase(Phosphotransferase) domain 1"/>
    <property type="match status" value="1"/>
</dbReference>
<dbReference type="OrthoDB" id="10261027at2759"/>
<dbReference type="Proteomes" id="UP000266861">
    <property type="component" value="Unassembled WGS sequence"/>
</dbReference>